<dbReference type="EMBL" id="VUJU01000601">
    <property type="protein sequence ID" value="KAF0769407.1"/>
    <property type="molecule type" value="Genomic_DNA"/>
</dbReference>
<evidence type="ECO:0000313" key="1">
    <source>
        <dbReference type="EMBL" id="KAF0769407.1"/>
    </source>
</evidence>
<dbReference type="Proteomes" id="UP000478052">
    <property type="component" value="Unassembled WGS sequence"/>
</dbReference>
<name>A0A6G0ZF74_APHCR</name>
<accession>A0A6G0ZF74</accession>
<evidence type="ECO:0000313" key="2">
    <source>
        <dbReference type="Proteomes" id="UP000478052"/>
    </source>
</evidence>
<protein>
    <submittedName>
        <fullName evidence="1">Uncharacterized protein</fullName>
    </submittedName>
</protein>
<proteinExistence type="predicted"/>
<reference evidence="1 2" key="1">
    <citation type="submission" date="2019-08" db="EMBL/GenBank/DDBJ databases">
        <title>Whole genome of Aphis craccivora.</title>
        <authorList>
            <person name="Voronova N.V."/>
            <person name="Shulinski R.S."/>
            <person name="Bandarenka Y.V."/>
            <person name="Zhorov D.G."/>
            <person name="Warner D."/>
        </authorList>
    </citation>
    <scope>NUCLEOTIDE SEQUENCE [LARGE SCALE GENOMIC DNA]</scope>
    <source>
        <strain evidence="1">180601</strain>
        <tissue evidence="1">Whole Body</tissue>
    </source>
</reference>
<keyword evidence="2" id="KW-1185">Reference proteome</keyword>
<comment type="caution">
    <text evidence="1">The sequence shown here is derived from an EMBL/GenBank/DDBJ whole genome shotgun (WGS) entry which is preliminary data.</text>
</comment>
<dbReference type="AlphaFoldDB" id="A0A6G0ZF74"/>
<organism evidence="1 2">
    <name type="scientific">Aphis craccivora</name>
    <name type="common">Cowpea aphid</name>
    <dbReference type="NCBI Taxonomy" id="307492"/>
    <lineage>
        <taxon>Eukaryota</taxon>
        <taxon>Metazoa</taxon>
        <taxon>Ecdysozoa</taxon>
        <taxon>Arthropoda</taxon>
        <taxon>Hexapoda</taxon>
        <taxon>Insecta</taxon>
        <taxon>Pterygota</taxon>
        <taxon>Neoptera</taxon>
        <taxon>Paraneoptera</taxon>
        <taxon>Hemiptera</taxon>
        <taxon>Sternorrhyncha</taxon>
        <taxon>Aphidomorpha</taxon>
        <taxon>Aphidoidea</taxon>
        <taxon>Aphididae</taxon>
        <taxon>Aphidini</taxon>
        <taxon>Aphis</taxon>
        <taxon>Aphis</taxon>
    </lineage>
</organism>
<sequence length="23" mass="2886">MFTKYLCQSYLYTVKFSKIFDIF</sequence>
<gene>
    <name evidence="1" type="ORF">FWK35_00000869</name>
</gene>